<comment type="caution">
    <text evidence="1">The sequence shown here is derived from an EMBL/GenBank/DDBJ whole genome shotgun (WGS) entry which is preliminary data.</text>
</comment>
<dbReference type="Proteomes" id="UP000054995">
    <property type="component" value="Unassembled WGS sequence"/>
</dbReference>
<evidence type="ECO:0000313" key="2">
    <source>
        <dbReference type="Proteomes" id="UP000054995"/>
    </source>
</evidence>
<organism evidence="1 2">
    <name type="scientific">Trichinella pseudospiralis</name>
    <name type="common">Parasitic roundworm</name>
    <dbReference type="NCBI Taxonomy" id="6337"/>
    <lineage>
        <taxon>Eukaryota</taxon>
        <taxon>Metazoa</taxon>
        <taxon>Ecdysozoa</taxon>
        <taxon>Nematoda</taxon>
        <taxon>Enoplea</taxon>
        <taxon>Dorylaimia</taxon>
        <taxon>Trichinellida</taxon>
        <taxon>Trichinellidae</taxon>
        <taxon>Trichinella</taxon>
    </lineage>
</organism>
<proteinExistence type="predicted"/>
<keyword evidence="2" id="KW-1185">Reference proteome</keyword>
<dbReference type="EMBL" id="JYDT01000005">
    <property type="protein sequence ID" value="KRY92872.1"/>
    <property type="molecule type" value="Genomic_DNA"/>
</dbReference>
<sequence length="141" mass="15754">MALLDGPGRRRRRQWRSIDSDRLAGDSWRRFAHADLCGRQLRPSIFPGVTKLSIVSRPGRSLFAENGFWGLFDRPALTQCTNSAWPDKRPANGEETELGTEIANRCAAALMAKRRRGVGQVSENTWPVGVSHVSTTFVECQ</sequence>
<protein>
    <submittedName>
        <fullName evidence="1">Uncharacterized protein</fullName>
    </submittedName>
</protein>
<reference evidence="1 2" key="1">
    <citation type="submission" date="2015-01" db="EMBL/GenBank/DDBJ databases">
        <title>Evolution of Trichinella species and genotypes.</title>
        <authorList>
            <person name="Korhonen P.K."/>
            <person name="Edoardo P."/>
            <person name="Giuseppe L.R."/>
            <person name="Gasser R.B."/>
        </authorList>
    </citation>
    <scope>NUCLEOTIDE SEQUENCE [LARGE SCALE GENOMIC DNA]</scope>
    <source>
        <strain evidence="1">ISS470</strain>
    </source>
</reference>
<accession>A0A0V1G3G5</accession>
<evidence type="ECO:0000313" key="1">
    <source>
        <dbReference type="EMBL" id="KRY92872.1"/>
    </source>
</evidence>
<dbReference type="AlphaFoldDB" id="A0A0V1G3G5"/>
<gene>
    <name evidence="1" type="ORF">T4D_6837</name>
</gene>
<name>A0A0V1G3G5_TRIPS</name>